<evidence type="ECO:0000313" key="1">
    <source>
        <dbReference type="PIR" id="C19434"/>
    </source>
</evidence>
<protein>
    <submittedName>
        <fullName evidence="1">Uncharacterized protein 3</fullName>
    </submittedName>
</protein>
<proteinExistence type="predicted"/>
<dbReference type="PIR" id="C19434">
    <property type="entry name" value="C19434"/>
</dbReference>
<name>Q7LZ29_COERA</name>
<dbReference type="AlphaFoldDB" id="Q7LZ29"/>
<accession>Q7LZ29</accession>
<sequence precursor="true">RPLHIMVKNQDLVVPVNVLHKAAKGNMVKLYPSIKGTLILMLESTGQKCILLNLSCSGSGDMESLCIRLVFYLVQIFF</sequence>
<reference evidence="1" key="1">
    <citation type="journal article" date="1982" name="Proc. Natl. Acad. Sci. U.S.A.">
        <title>Base sequence of a cloned snake W-chromosome DNA fragment and identification of a male-specific putative mRNA in the mouse.</title>
        <authorList>
            <person name="Epplen J.T."/>
            <person name="McCarrey J.R."/>
            <person name="Sutou S."/>
            <person name="Ohno S."/>
        </authorList>
    </citation>
    <scope>NUCLEOTIDE SEQUENCE</scope>
</reference>
<organism evidence="1">
    <name type="scientific">Coelognathus radiatus</name>
    <name type="common">Radiated ratsnake</name>
    <name type="synonym">Elaphe radiata</name>
    <dbReference type="NCBI Taxonomy" id="201391"/>
    <lineage>
        <taxon>Eukaryota</taxon>
        <taxon>Metazoa</taxon>
        <taxon>Chordata</taxon>
        <taxon>Craniata</taxon>
        <taxon>Vertebrata</taxon>
        <taxon>Euteleostomi</taxon>
        <taxon>Lepidosauria</taxon>
        <taxon>Squamata</taxon>
        <taxon>Bifurcata</taxon>
        <taxon>Unidentata</taxon>
        <taxon>Episquamata</taxon>
        <taxon>Toxicofera</taxon>
        <taxon>Serpentes</taxon>
        <taxon>Colubroidea</taxon>
        <taxon>Colubridae</taxon>
        <taxon>Colubrinae</taxon>
        <taxon>Coelognathus</taxon>
    </lineage>
</organism>